<gene>
    <name evidence="7" type="primary">LOC114003650</name>
</gene>
<evidence type="ECO:0000313" key="7">
    <source>
        <dbReference type="RefSeq" id="XP_039242830.1"/>
    </source>
</evidence>
<dbReference type="GO" id="GO:0005882">
    <property type="term" value="C:intermediate filament"/>
    <property type="evidence" value="ECO:0007669"/>
    <property type="project" value="UniProtKB-KW"/>
</dbReference>
<dbReference type="PANTHER" id="PTHR31203:SF1">
    <property type="entry name" value="BETA-KERATIN-RELATED PROTEIN-RELATED"/>
    <property type="match status" value="1"/>
</dbReference>
<keyword evidence="3 5" id="KW-0416">Keratin</keyword>
<comment type="subunit">
    <text evidence="2 5">The avian keratins (F-ker, S-ker, C-ker and B-ker) are a complex mixture of very similar polypeptides.</text>
</comment>
<dbReference type="RefSeq" id="XP_039242830.1">
    <property type="nucleotide sequence ID" value="XM_039386896.1"/>
</dbReference>
<dbReference type="PANTHER" id="PTHR31203">
    <property type="entry name" value="BETA-KERATIN-RELATED PROTEIN-RELATED"/>
    <property type="match status" value="1"/>
</dbReference>
<dbReference type="AlphaFoldDB" id="A0A7R5KQJ7"/>
<evidence type="ECO:0000256" key="4">
    <source>
        <dbReference type="ARBA" id="ARBA00022990"/>
    </source>
</evidence>
<dbReference type="Pfam" id="PF02422">
    <property type="entry name" value="Keratin"/>
    <property type="match status" value="1"/>
</dbReference>
<evidence type="ECO:0000256" key="1">
    <source>
        <dbReference type="ARBA" id="ARBA00008702"/>
    </source>
</evidence>
<protein>
    <recommendedName>
        <fullName evidence="5">Keratin</fullName>
    </recommendedName>
</protein>
<dbReference type="InterPro" id="IPR003461">
    <property type="entry name" value="Keratin"/>
</dbReference>
<evidence type="ECO:0000256" key="2">
    <source>
        <dbReference type="ARBA" id="ARBA00011806"/>
    </source>
</evidence>
<name>A0A7R5KQJ7_9PASS</name>
<comment type="similarity">
    <text evidence="1 5">Belongs to the avian keratin family.</text>
</comment>
<accession>A0A7R5KQJ7</accession>
<proteinExistence type="inferred from homology"/>
<dbReference type="InParanoid" id="A0A7R5KQJ7"/>
<evidence type="ECO:0000313" key="6">
    <source>
        <dbReference type="Proteomes" id="UP000504627"/>
    </source>
</evidence>
<evidence type="ECO:0000256" key="3">
    <source>
        <dbReference type="ARBA" id="ARBA00022744"/>
    </source>
</evidence>
<dbReference type="Proteomes" id="UP000504627">
    <property type="component" value="Unplaced"/>
</dbReference>
<organism evidence="6 7">
    <name type="scientific">Pipra filicauda</name>
    <name type="common">Wire-tailed manakin</name>
    <dbReference type="NCBI Taxonomy" id="649802"/>
    <lineage>
        <taxon>Eukaryota</taxon>
        <taxon>Metazoa</taxon>
        <taxon>Chordata</taxon>
        <taxon>Craniata</taxon>
        <taxon>Vertebrata</taxon>
        <taxon>Euteleostomi</taxon>
        <taxon>Archelosauria</taxon>
        <taxon>Archosauria</taxon>
        <taxon>Dinosauria</taxon>
        <taxon>Saurischia</taxon>
        <taxon>Theropoda</taxon>
        <taxon>Coelurosauria</taxon>
        <taxon>Aves</taxon>
        <taxon>Neognathae</taxon>
        <taxon>Neoaves</taxon>
        <taxon>Telluraves</taxon>
        <taxon>Australaves</taxon>
        <taxon>Passeriformes</taxon>
        <taxon>Pipridae</taxon>
        <taxon>Pipra</taxon>
    </lineage>
</organism>
<keyword evidence="4" id="KW-0007">Acetylation</keyword>
<reference evidence="7" key="1">
    <citation type="submission" date="2025-08" db="UniProtKB">
        <authorList>
            <consortium name="RefSeq"/>
        </authorList>
    </citation>
    <scope>IDENTIFICATION</scope>
    <source>
        <tissue evidence="7">Muscle</tissue>
    </source>
</reference>
<evidence type="ECO:0000256" key="5">
    <source>
        <dbReference type="RuleBase" id="RU364002"/>
    </source>
</evidence>
<dbReference type="GO" id="GO:0005200">
    <property type="term" value="F:structural constituent of cytoskeleton"/>
    <property type="evidence" value="ECO:0007669"/>
    <property type="project" value="InterPro"/>
</dbReference>
<keyword evidence="6" id="KW-1185">Reference proteome</keyword>
<dbReference type="GeneID" id="114003650"/>
<sequence>MDTITQNFLQCGGFPPSPSRSRPPLQLTDVEAATPECHRWTPWAPHLRHPKMSCYDLCPPKASVAVPKPSVAVPQPIAESCNELCARQCPDSTAFIQPPPVVVTFPGPILSSFPQQAVVGSAGAPAFGGSLGLGGLYGQGATQASGGLCTFPTACAAPACSPWLLPRYSRKVWDTCGPC</sequence>